<reference evidence="6" key="1">
    <citation type="submission" date="2013-03" db="EMBL/GenBank/DDBJ databases">
        <title>Draft genome sequence of Bacillus firmus DS1.</title>
        <authorList>
            <person name="Peng D."/>
            <person name="Zhu L."/>
            <person name="Sun M."/>
        </authorList>
    </citation>
    <scope>NUCLEOTIDE SEQUENCE [LARGE SCALE GENOMIC DNA]</scope>
    <source>
        <strain evidence="6">DS1</strain>
    </source>
</reference>
<dbReference type="eggNOG" id="COG1309">
    <property type="taxonomic scope" value="Bacteria"/>
</dbReference>
<organism evidence="5 6">
    <name type="scientific">Cytobacillus firmus DS1</name>
    <dbReference type="NCBI Taxonomy" id="1307436"/>
    <lineage>
        <taxon>Bacteria</taxon>
        <taxon>Bacillati</taxon>
        <taxon>Bacillota</taxon>
        <taxon>Bacilli</taxon>
        <taxon>Bacillales</taxon>
        <taxon>Bacillaceae</taxon>
        <taxon>Cytobacillus</taxon>
    </lineage>
</organism>
<dbReference type="PATRIC" id="fig|1307436.3.peg.5081"/>
<evidence type="ECO:0000256" key="1">
    <source>
        <dbReference type="ARBA" id="ARBA00022491"/>
    </source>
</evidence>
<dbReference type="EMBL" id="APVL01000039">
    <property type="protein sequence ID" value="EWG08497.1"/>
    <property type="molecule type" value="Genomic_DNA"/>
</dbReference>
<evidence type="ECO:0000256" key="3">
    <source>
        <dbReference type="PROSITE-ProRule" id="PRU00335"/>
    </source>
</evidence>
<dbReference type="PANTHER" id="PTHR43479">
    <property type="entry name" value="ACREF/ENVCD OPERON REPRESSOR-RELATED"/>
    <property type="match status" value="1"/>
</dbReference>
<name>W7L0D8_CYTFI</name>
<proteinExistence type="predicted"/>
<dbReference type="PRINTS" id="PR00455">
    <property type="entry name" value="HTHTETR"/>
</dbReference>
<dbReference type="Pfam" id="PF00440">
    <property type="entry name" value="TetR_N"/>
    <property type="match status" value="1"/>
</dbReference>
<dbReference type="Gene3D" id="1.10.357.10">
    <property type="entry name" value="Tetracycline Repressor, domain 2"/>
    <property type="match status" value="1"/>
</dbReference>
<evidence type="ECO:0000313" key="6">
    <source>
        <dbReference type="Proteomes" id="UP000019270"/>
    </source>
</evidence>
<dbReference type="SUPFAM" id="SSF48498">
    <property type="entry name" value="Tetracyclin repressor-like, C-terminal domain"/>
    <property type="match status" value="1"/>
</dbReference>
<dbReference type="InterPro" id="IPR036271">
    <property type="entry name" value="Tet_transcr_reg_TetR-rel_C_sf"/>
</dbReference>
<dbReference type="InterPro" id="IPR001647">
    <property type="entry name" value="HTH_TetR"/>
</dbReference>
<accession>W7L0D8</accession>
<sequence length="209" mass="24650">MSLKWDSELDELRTRRRNEIIKAARKLFLKKGLPKVTIRDIAREVGVSTVTLYKYYKSIDEIASEVKRQLLFEMKPFFKGVSTEIPAYEHILTWLQQWNTYLIEKDDHLRFQASFDLYYPKQIEQVYYLDLIRISGESILKMFEKGQNEGSIRTDYTANELTAWTFNNLLGVVHRVAARGPLLEEDFSLSTEKMMEMTIESIVNYIKKS</sequence>
<reference evidence="5 6" key="2">
    <citation type="journal article" date="2016" name="Sci. Rep.">
        <title>A novel serine protease, Sep1, from Bacillus firmus DS-1 has nematicidal activity and degrades multiple intestinal-associated nematode proteins.</title>
        <authorList>
            <person name="Geng C."/>
            <person name="Nie X."/>
            <person name="Tang Z."/>
            <person name="Zhang Y."/>
            <person name="Lin J."/>
            <person name="Sun M."/>
            <person name="Peng D."/>
        </authorList>
    </citation>
    <scope>NUCLEOTIDE SEQUENCE [LARGE SCALE GENOMIC DNA]</scope>
    <source>
        <strain evidence="5 6">DS1</strain>
    </source>
</reference>
<dbReference type="RefSeq" id="WP_035333335.1">
    <property type="nucleotide sequence ID" value="NZ_APVL01000039.1"/>
</dbReference>
<evidence type="ECO:0000256" key="2">
    <source>
        <dbReference type="ARBA" id="ARBA00023125"/>
    </source>
</evidence>
<dbReference type="GO" id="GO:0003677">
    <property type="term" value="F:DNA binding"/>
    <property type="evidence" value="ECO:0007669"/>
    <property type="project" value="UniProtKB-UniRule"/>
</dbReference>
<dbReference type="OrthoDB" id="9810250at2"/>
<protein>
    <submittedName>
        <fullName evidence="5">TetR family transcriptional regulator</fullName>
    </submittedName>
</protein>
<keyword evidence="1" id="KW-0678">Repressor</keyword>
<gene>
    <name evidence="5" type="ORF">PBF_23859</name>
</gene>
<feature type="domain" description="HTH tetR-type" evidence="4">
    <location>
        <begin position="14"/>
        <end position="74"/>
    </location>
</feature>
<dbReference type="PROSITE" id="PS50977">
    <property type="entry name" value="HTH_TETR_2"/>
    <property type="match status" value="1"/>
</dbReference>
<dbReference type="Proteomes" id="UP000019270">
    <property type="component" value="Unassembled WGS sequence"/>
</dbReference>
<evidence type="ECO:0000313" key="5">
    <source>
        <dbReference type="EMBL" id="EWG08497.1"/>
    </source>
</evidence>
<dbReference type="SUPFAM" id="SSF46689">
    <property type="entry name" value="Homeodomain-like"/>
    <property type="match status" value="1"/>
</dbReference>
<dbReference type="PANTHER" id="PTHR43479:SF11">
    <property type="entry name" value="ACREF_ENVCD OPERON REPRESSOR-RELATED"/>
    <property type="match status" value="1"/>
</dbReference>
<dbReference type="InterPro" id="IPR050624">
    <property type="entry name" value="HTH-type_Tx_Regulator"/>
</dbReference>
<comment type="caution">
    <text evidence="5">The sequence shown here is derived from an EMBL/GenBank/DDBJ whole genome shotgun (WGS) entry which is preliminary data.</text>
</comment>
<keyword evidence="2 3" id="KW-0238">DNA-binding</keyword>
<feature type="DNA-binding region" description="H-T-H motif" evidence="3">
    <location>
        <begin position="37"/>
        <end position="56"/>
    </location>
</feature>
<dbReference type="AlphaFoldDB" id="W7L0D8"/>
<dbReference type="InterPro" id="IPR009057">
    <property type="entry name" value="Homeodomain-like_sf"/>
</dbReference>
<evidence type="ECO:0000259" key="4">
    <source>
        <dbReference type="PROSITE" id="PS50977"/>
    </source>
</evidence>